<dbReference type="AlphaFoldDB" id="A0A645E9P8"/>
<dbReference type="Pfam" id="PF04715">
    <property type="entry name" value="Anth_synt_I_N"/>
    <property type="match status" value="1"/>
</dbReference>
<dbReference type="EMBL" id="VSSQ01044686">
    <property type="protein sequence ID" value="MPM98530.1"/>
    <property type="molecule type" value="Genomic_DNA"/>
</dbReference>
<evidence type="ECO:0000259" key="1">
    <source>
        <dbReference type="Pfam" id="PF04715"/>
    </source>
</evidence>
<dbReference type="SUPFAM" id="SSF56322">
    <property type="entry name" value="ADC synthase"/>
    <property type="match status" value="1"/>
</dbReference>
<accession>A0A645E9P8</accession>
<dbReference type="Gene3D" id="3.60.120.10">
    <property type="entry name" value="Anthranilate synthase"/>
    <property type="match status" value="1"/>
</dbReference>
<proteinExistence type="predicted"/>
<gene>
    <name evidence="2" type="ORF">SDC9_145718</name>
</gene>
<feature type="domain" description="Anthranilate synthase component I N-terminal" evidence="1">
    <location>
        <begin position="4"/>
        <end position="34"/>
    </location>
</feature>
<organism evidence="2">
    <name type="scientific">bioreactor metagenome</name>
    <dbReference type="NCBI Taxonomy" id="1076179"/>
    <lineage>
        <taxon>unclassified sequences</taxon>
        <taxon>metagenomes</taxon>
        <taxon>ecological metagenomes</taxon>
    </lineage>
</organism>
<protein>
    <recommendedName>
        <fullName evidence="1">Anthranilate synthase component I N-terminal domain-containing protein</fullName>
    </recommendedName>
</protein>
<comment type="caution">
    <text evidence="2">The sequence shown here is derived from an EMBL/GenBank/DDBJ whole genome shotgun (WGS) entry which is preliminary data.</text>
</comment>
<reference evidence="2" key="1">
    <citation type="submission" date="2019-08" db="EMBL/GenBank/DDBJ databases">
        <authorList>
            <person name="Kucharzyk K."/>
            <person name="Murdoch R.W."/>
            <person name="Higgins S."/>
            <person name="Loffler F."/>
        </authorList>
    </citation>
    <scope>NUCLEOTIDE SEQUENCE</scope>
</reference>
<evidence type="ECO:0000313" key="2">
    <source>
        <dbReference type="EMBL" id="MPM98530.1"/>
    </source>
</evidence>
<dbReference type="InterPro" id="IPR005801">
    <property type="entry name" value="ADC_synthase"/>
</dbReference>
<name>A0A645E9P8_9ZZZZ</name>
<dbReference type="InterPro" id="IPR006805">
    <property type="entry name" value="Anth_synth_I_N"/>
</dbReference>
<sequence>MDYLPPFTGGLVGYFSYDYIKYAEPSLNLDAQDDEGF</sequence>